<organism evidence="3">
    <name type="scientific">Spumella elongata</name>
    <dbReference type="NCBI Taxonomy" id="89044"/>
    <lineage>
        <taxon>Eukaryota</taxon>
        <taxon>Sar</taxon>
        <taxon>Stramenopiles</taxon>
        <taxon>Ochrophyta</taxon>
        <taxon>Chrysophyceae</taxon>
        <taxon>Chromulinales</taxon>
        <taxon>Chromulinaceae</taxon>
        <taxon>Spumella</taxon>
    </lineage>
</organism>
<evidence type="ECO:0000259" key="2">
    <source>
        <dbReference type="SMART" id="SM00225"/>
    </source>
</evidence>
<dbReference type="PANTHER" id="PTHR14499:SF67">
    <property type="entry name" value="BTB_POZ DOMAIN-CONTAINING PROTEIN TIWAZ"/>
    <property type="match status" value="1"/>
</dbReference>
<gene>
    <name evidence="3" type="ORF">SELO1098_LOCUS28196</name>
</gene>
<dbReference type="EMBL" id="HBIC01054840">
    <property type="protein sequence ID" value="CAE0299342.1"/>
    <property type="molecule type" value="Transcribed_RNA"/>
</dbReference>
<dbReference type="InterPro" id="IPR003131">
    <property type="entry name" value="T1-type_BTB"/>
</dbReference>
<dbReference type="GO" id="GO:0051260">
    <property type="term" value="P:protein homooligomerization"/>
    <property type="evidence" value="ECO:0007669"/>
    <property type="project" value="InterPro"/>
</dbReference>
<dbReference type="SUPFAM" id="SSF54695">
    <property type="entry name" value="POZ domain"/>
    <property type="match status" value="1"/>
</dbReference>
<proteinExistence type="predicted"/>
<accession>A0A7S3ME34</accession>
<evidence type="ECO:0000313" key="3">
    <source>
        <dbReference type="EMBL" id="CAE0299342.1"/>
    </source>
</evidence>
<feature type="domain" description="BTB" evidence="2">
    <location>
        <begin position="89"/>
        <end position="189"/>
    </location>
</feature>
<dbReference type="InterPro" id="IPR000210">
    <property type="entry name" value="BTB/POZ_dom"/>
</dbReference>
<dbReference type="Pfam" id="PF02214">
    <property type="entry name" value="BTB_2"/>
    <property type="match status" value="1"/>
</dbReference>
<reference evidence="3" key="1">
    <citation type="submission" date="2021-01" db="EMBL/GenBank/DDBJ databases">
        <authorList>
            <person name="Corre E."/>
            <person name="Pelletier E."/>
            <person name="Niang G."/>
            <person name="Scheremetjew M."/>
            <person name="Finn R."/>
            <person name="Kale V."/>
            <person name="Holt S."/>
            <person name="Cochrane G."/>
            <person name="Meng A."/>
            <person name="Brown T."/>
            <person name="Cohen L."/>
        </authorList>
    </citation>
    <scope>NUCLEOTIDE SEQUENCE</scope>
    <source>
        <strain evidence="3">CCAP 955/1</strain>
    </source>
</reference>
<dbReference type="InterPro" id="IPR011333">
    <property type="entry name" value="SKP1/BTB/POZ_sf"/>
</dbReference>
<name>A0A7S3ME34_9STRA</name>
<sequence>MATVQQLEKLHQIQRIFYVEDSLESAVAGERVAQLIARTEQLLRQRAFLRDERRRLRISTDKIEERKKALTIIQRPDWLPESLKPTAEAHVLINVGGLMFESPVSILKRDEKSLLAQLCSPNPPVLPDPDGGFFYFDRDWWLFRYVMAFMRDGTLPEDRTLLSQLYREAVFWNLSSMQRAIEEERLHLRSALHPDGSTDKNKVWWRKLPSWWQAVDEAKNKEKTDAAAVKKKEDWWLDTSYKGKTYLQKDAKVDKPTTATWEAAPNAQERSHNYTNPYSSSANNNGNYGSGAYSGARYLRPDTFQH</sequence>
<dbReference type="SMART" id="SM00225">
    <property type="entry name" value="BTB"/>
    <property type="match status" value="1"/>
</dbReference>
<feature type="region of interest" description="Disordered" evidence="1">
    <location>
        <begin position="262"/>
        <end position="285"/>
    </location>
</feature>
<dbReference type="PANTHER" id="PTHR14499">
    <property type="entry name" value="POTASSIUM CHANNEL TETRAMERIZATION DOMAIN-CONTAINING"/>
    <property type="match status" value="1"/>
</dbReference>
<protein>
    <recommendedName>
        <fullName evidence="2">BTB domain-containing protein</fullName>
    </recommendedName>
</protein>
<dbReference type="AlphaFoldDB" id="A0A7S3ME34"/>
<dbReference type="Gene3D" id="3.30.710.10">
    <property type="entry name" value="Potassium Channel Kv1.1, Chain A"/>
    <property type="match status" value="1"/>
</dbReference>
<dbReference type="CDD" id="cd18316">
    <property type="entry name" value="BTB_POZ_KCTD-like"/>
    <property type="match status" value="1"/>
</dbReference>
<evidence type="ECO:0000256" key="1">
    <source>
        <dbReference type="SAM" id="MobiDB-lite"/>
    </source>
</evidence>